<dbReference type="Gene3D" id="3.40.50.450">
    <property type="match status" value="1"/>
</dbReference>
<dbReference type="PANTHER" id="PTHR43022">
    <property type="entry name" value="PROTEIN SMF"/>
    <property type="match status" value="1"/>
</dbReference>
<organism evidence="3 4">
    <name type="scientific">Conexibacter stalactiti</name>
    <dbReference type="NCBI Taxonomy" id="1940611"/>
    <lineage>
        <taxon>Bacteria</taxon>
        <taxon>Bacillati</taxon>
        <taxon>Actinomycetota</taxon>
        <taxon>Thermoleophilia</taxon>
        <taxon>Solirubrobacterales</taxon>
        <taxon>Conexibacteraceae</taxon>
        <taxon>Conexibacter</taxon>
    </lineage>
</organism>
<sequence>MRQVEGARDLAAMAGAGGASEVACDGCLRRSWLIARLSGNIELAWAARRPLPAVLSLADGELIAALAGEQRRRVEQEYERFDAGAALQRCADRAITAVCRCDQRYPTRLSELTDAPAVLHVLGDAARFVELTGADCAGIVGARRATPYGLEQARGLGRGLASAGVTVVSGMALGIDSAAHTGALDVGGATVAVLAGGPERAYPASKRQLHAQIAATGAVMSEMPPGTAARRWGFPARNRVIAALGQLTVVVEAGERSGSLITAALCLDLGRDVAAVPGLVTSTASAGTNALIADGARLVRGAGDVLELLYGAAAPVLSDIAARSGALPADLGELLERVGRGRDTVAALTADGLGLDAVLAGLAQLELRGRVRRGAGGRYVCCA</sequence>
<keyword evidence="4" id="KW-1185">Reference proteome</keyword>
<feature type="domain" description="Smf/DprA SLOG" evidence="2">
    <location>
        <begin position="98"/>
        <end position="308"/>
    </location>
</feature>
<accession>A0ABU4HRE5</accession>
<proteinExistence type="inferred from homology"/>
<name>A0ABU4HRE5_9ACTN</name>
<evidence type="ECO:0000313" key="4">
    <source>
        <dbReference type="Proteomes" id="UP001284601"/>
    </source>
</evidence>
<protein>
    <submittedName>
        <fullName evidence="3">DNA-processing protein DprA</fullName>
    </submittedName>
</protein>
<dbReference type="InterPro" id="IPR003488">
    <property type="entry name" value="DprA"/>
</dbReference>
<comment type="similarity">
    <text evidence="1">Belongs to the DprA/Smf family.</text>
</comment>
<dbReference type="Pfam" id="PF02481">
    <property type="entry name" value="DNA_processg_A"/>
    <property type="match status" value="1"/>
</dbReference>
<dbReference type="NCBIfam" id="TIGR00732">
    <property type="entry name" value="dprA"/>
    <property type="match status" value="1"/>
</dbReference>
<dbReference type="Proteomes" id="UP001284601">
    <property type="component" value="Unassembled WGS sequence"/>
</dbReference>
<evidence type="ECO:0000259" key="2">
    <source>
        <dbReference type="Pfam" id="PF02481"/>
    </source>
</evidence>
<dbReference type="EMBL" id="JAWSTH010000042">
    <property type="protein sequence ID" value="MDW5595878.1"/>
    <property type="molecule type" value="Genomic_DNA"/>
</dbReference>
<dbReference type="InterPro" id="IPR057666">
    <property type="entry name" value="DrpA_SLOG"/>
</dbReference>
<reference evidence="4" key="1">
    <citation type="submission" date="2023-07" db="EMBL/GenBank/DDBJ databases">
        <title>Conexibacter stalactiti sp. nov., isolated from stalactites in a lava cave and emended description of the genus Conexibacter.</title>
        <authorList>
            <person name="Lee S.D."/>
        </authorList>
    </citation>
    <scope>NUCLEOTIDE SEQUENCE [LARGE SCALE GENOMIC DNA]</scope>
    <source>
        <strain evidence="4">KCTC 39840</strain>
    </source>
</reference>
<dbReference type="PANTHER" id="PTHR43022:SF1">
    <property type="entry name" value="PROTEIN SMF"/>
    <property type="match status" value="1"/>
</dbReference>
<gene>
    <name evidence="3" type="primary">dprA</name>
    <name evidence="3" type="ORF">R7226_16130</name>
</gene>
<dbReference type="SUPFAM" id="SSF102405">
    <property type="entry name" value="MCP/YpsA-like"/>
    <property type="match status" value="1"/>
</dbReference>
<reference evidence="3 4" key="2">
    <citation type="submission" date="2023-10" db="EMBL/GenBank/DDBJ databases">
        <authorList>
            <person name="Han X.F."/>
        </authorList>
    </citation>
    <scope>NUCLEOTIDE SEQUENCE [LARGE SCALE GENOMIC DNA]</scope>
    <source>
        <strain evidence="3 4">KCTC 39840</strain>
    </source>
</reference>
<dbReference type="RefSeq" id="WP_318598222.1">
    <property type="nucleotide sequence ID" value="NZ_JAWSTH010000042.1"/>
</dbReference>
<comment type="caution">
    <text evidence="3">The sequence shown here is derived from an EMBL/GenBank/DDBJ whole genome shotgun (WGS) entry which is preliminary data.</text>
</comment>
<evidence type="ECO:0000256" key="1">
    <source>
        <dbReference type="ARBA" id="ARBA00006525"/>
    </source>
</evidence>
<evidence type="ECO:0000313" key="3">
    <source>
        <dbReference type="EMBL" id="MDW5595878.1"/>
    </source>
</evidence>